<sequence length="331" mass="35776">MSLLKFQRRSDAQNAARFAPQVPASVKALMEGYSIEVMPRTAAKIESFADILPQGTRTYIAHIEGTEVDDMVATAARLRREGFEPVPHFPARLFKSHDELSETLRRYKGEADVSQALVLAGGPSTPVGDFDSSIQLLETGLFGDFRQLFVAGHPEGNRDIDPDGGTRNVTEALHWKQGFSETTDAEVAITTQFAFEAAPVIAWAERLADEGITLPVHLGIAGPAKLQTLIRFAIACGVGPSLDVLQKRARDVTKLVRPYEPTELVTEIADYCAANPDSLLKSLHIFPLGGIKTSAEWAISHSDATPKTPSLAAVSAEGQTTQTPPSNKDTT</sequence>
<keyword evidence="4" id="KW-1185">Reference proteome</keyword>
<dbReference type="AlphaFoldDB" id="A0AAE3LUI2"/>
<accession>A0AAE3LUI2</accession>
<keyword evidence="1" id="KW-0560">Oxidoreductase</keyword>
<dbReference type="SUPFAM" id="SSF51730">
    <property type="entry name" value="FAD-linked oxidoreductase"/>
    <property type="match status" value="1"/>
</dbReference>
<reference evidence="3" key="1">
    <citation type="submission" date="2022-10" db="EMBL/GenBank/DDBJ databases">
        <authorList>
            <person name="Yue Y."/>
        </authorList>
    </citation>
    <scope>NUCLEOTIDE SEQUENCE</scope>
    <source>
        <strain evidence="3">Z654</strain>
    </source>
</reference>
<dbReference type="RefSeq" id="WP_263953080.1">
    <property type="nucleotide sequence ID" value="NZ_JAOYFC010000001.1"/>
</dbReference>
<proteinExistence type="predicted"/>
<dbReference type="GO" id="GO:0016491">
    <property type="term" value="F:oxidoreductase activity"/>
    <property type="evidence" value="ECO:0007669"/>
    <property type="project" value="UniProtKB-KW"/>
</dbReference>
<feature type="region of interest" description="Disordered" evidence="2">
    <location>
        <begin position="302"/>
        <end position="331"/>
    </location>
</feature>
<dbReference type="EMBL" id="JAOYFC010000001">
    <property type="protein sequence ID" value="MCV6824265.1"/>
    <property type="molecule type" value="Genomic_DNA"/>
</dbReference>
<dbReference type="Gene3D" id="3.20.20.220">
    <property type="match status" value="1"/>
</dbReference>
<evidence type="ECO:0000313" key="4">
    <source>
        <dbReference type="Proteomes" id="UP001208041"/>
    </source>
</evidence>
<evidence type="ECO:0000256" key="2">
    <source>
        <dbReference type="SAM" id="MobiDB-lite"/>
    </source>
</evidence>
<name>A0AAE3LUI2_9RHOB</name>
<dbReference type="InterPro" id="IPR029041">
    <property type="entry name" value="FAD-linked_oxidoreductase-like"/>
</dbReference>
<evidence type="ECO:0000256" key="1">
    <source>
        <dbReference type="ARBA" id="ARBA00023002"/>
    </source>
</evidence>
<evidence type="ECO:0000313" key="3">
    <source>
        <dbReference type="EMBL" id="MCV6824265.1"/>
    </source>
</evidence>
<feature type="compositionally biased region" description="Polar residues" evidence="2">
    <location>
        <begin position="317"/>
        <end position="331"/>
    </location>
</feature>
<dbReference type="Proteomes" id="UP001208041">
    <property type="component" value="Unassembled WGS sequence"/>
</dbReference>
<gene>
    <name evidence="3" type="ORF">OH136_06815</name>
</gene>
<protein>
    <submittedName>
        <fullName evidence="3">Methylenetetrahydrofolate reductase</fullName>
    </submittedName>
</protein>
<comment type="caution">
    <text evidence="3">The sequence shown here is derived from an EMBL/GenBank/DDBJ whole genome shotgun (WGS) entry which is preliminary data.</text>
</comment>
<organism evidence="3 4">
    <name type="scientific">Halocynthiibacter halioticoli</name>
    <dbReference type="NCBI Taxonomy" id="2986804"/>
    <lineage>
        <taxon>Bacteria</taxon>
        <taxon>Pseudomonadati</taxon>
        <taxon>Pseudomonadota</taxon>
        <taxon>Alphaproteobacteria</taxon>
        <taxon>Rhodobacterales</taxon>
        <taxon>Paracoccaceae</taxon>
        <taxon>Halocynthiibacter</taxon>
    </lineage>
</organism>